<comment type="similarity">
    <text evidence="5">Belongs to the TRAFAC class OBG-HflX-like GTPase superfamily. HflX GTPase family.</text>
</comment>
<dbReference type="GO" id="GO:0046872">
    <property type="term" value="F:metal ion binding"/>
    <property type="evidence" value="ECO:0007669"/>
    <property type="project" value="UniProtKB-KW"/>
</dbReference>
<dbReference type="PIRSF" id="PIRSF006809">
    <property type="entry name" value="GTP-binding_hflX_prd"/>
    <property type="match status" value="1"/>
</dbReference>
<protein>
    <recommendedName>
        <fullName evidence="5">GTPase HflX</fullName>
    </recommendedName>
    <alternativeName>
        <fullName evidence="5">GTP-binding protein HflX</fullName>
    </alternativeName>
</protein>
<comment type="subcellular location">
    <subcellularLocation>
        <location evidence="5">Cytoplasm</location>
    </subcellularLocation>
    <text evidence="5">May associate with membranes.</text>
</comment>
<dbReference type="Pfam" id="PF01926">
    <property type="entry name" value="MMR_HSR1"/>
    <property type="match status" value="1"/>
</dbReference>
<gene>
    <name evidence="5" type="primary">hflX</name>
    <name evidence="9" type="ORF">BEN30_00655</name>
</gene>
<dbReference type="PROSITE" id="PS51705">
    <property type="entry name" value="G_HFLX"/>
    <property type="match status" value="1"/>
</dbReference>
<evidence type="ECO:0000256" key="7">
    <source>
        <dbReference type="PIRSR" id="PIRSR006809-2"/>
    </source>
</evidence>
<dbReference type="PANTHER" id="PTHR10229">
    <property type="entry name" value="GTP-BINDING PROTEIN HFLX"/>
    <property type="match status" value="1"/>
</dbReference>
<dbReference type="Proteomes" id="UP000095347">
    <property type="component" value="Unassembled WGS sequence"/>
</dbReference>
<feature type="binding site" evidence="6">
    <location>
        <begin position="265"/>
        <end position="268"/>
    </location>
    <ligand>
        <name>GTP</name>
        <dbReference type="ChEBI" id="CHEBI:37565"/>
    </ligand>
</feature>
<dbReference type="Pfam" id="PF13167">
    <property type="entry name" value="GTP-bdg_N"/>
    <property type="match status" value="1"/>
</dbReference>
<name>A0A1E5Q545_9PROT</name>
<dbReference type="NCBIfam" id="TIGR03156">
    <property type="entry name" value="GTP_HflX"/>
    <property type="match status" value="1"/>
</dbReference>
<dbReference type="InterPro" id="IPR042108">
    <property type="entry name" value="GTPase_HflX_N_sf"/>
</dbReference>
<evidence type="ECO:0000256" key="3">
    <source>
        <dbReference type="ARBA" id="ARBA00022842"/>
    </source>
</evidence>
<dbReference type="InterPro" id="IPR016496">
    <property type="entry name" value="GTPase_HflX"/>
</dbReference>
<evidence type="ECO:0000256" key="1">
    <source>
        <dbReference type="ARBA" id="ARBA00022723"/>
    </source>
</evidence>
<evidence type="ECO:0000256" key="6">
    <source>
        <dbReference type="PIRSR" id="PIRSR006809-1"/>
    </source>
</evidence>
<comment type="function">
    <text evidence="5">GTPase that associates with the 50S ribosomal subunit and may have a role during protein synthesis or ribosome biogenesis.</text>
</comment>
<evidence type="ECO:0000256" key="5">
    <source>
        <dbReference type="HAMAP-Rule" id="MF_00900"/>
    </source>
</evidence>
<dbReference type="Pfam" id="PF16360">
    <property type="entry name" value="GTP-bdg_M"/>
    <property type="match status" value="1"/>
</dbReference>
<feature type="domain" description="Hflx-type G" evidence="8">
    <location>
        <begin position="212"/>
        <end position="385"/>
    </location>
</feature>
<dbReference type="FunFam" id="3.40.50.300:FF:000886">
    <property type="entry name" value="Putative GTP-binding protein 6"/>
    <property type="match status" value="1"/>
</dbReference>
<dbReference type="HAMAP" id="MF_00900">
    <property type="entry name" value="GTPase_HflX"/>
    <property type="match status" value="1"/>
</dbReference>
<evidence type="ECO:0000313" key="9">
    <source>
        <dbReference type="EMBL" id="OEJ64693.1"/>
    </source>
</evidence>
<keyword evidence="10" id="KW-1185">Reference proteome</keyword>
<evidence type="ECO:0000259" key="8">
    <source>
        <dbReference type="PROSITE" id="PS51705"/>
    </source>
</evidence>
<dbReference type="GO" id="GO:0005525">
    <property type="term" value="F:GTP binding"/>
    <property type="evidence" value="ECO:0007669"/>
    <property type="project" value="UniProtKB-UniRule"/>
</dbReference>
<dbReference type="Pfam" id="PF19275">
    <property type="entry name" value="HflX_C"/>
    <property type="match status" value="1"/>
</dbReference>
<dbReference type="AlphaFoldDB" id="A0A1E5Q545"/>
<comment type="caution">
    <text evidence="9">The sequence shown here is derived from an EMBL/GenBank/DDBJ whole genome shotgun (WGS) entry which is preliminary data.</text>
</comment>
<evidence type="ECO:0000256" key="4">
    <source>
        <dbReference type="ARBA" id="ARBA00023134"/>
    </source>
</evidence>
<keyword evidence="5" id="KW-0963">Cytoplasm</keyword>
<dbReference type="GO" id="GO:0043022">
    <property type="term" value="F:ribosome binding"/>
    <property type="evidence" value="ECO:0007669"/>
    <property type="project" value="TreeGrafter"/>
</dbReference>
<keyword evidence="3 7" id="KW-0460">Magnesium</keyword>
<feature type="binding site" evidence="6">
    <location>
        <begin position="218"/>
        <end position="225"/>
    </location>
    <ligand>
        <name>GTP</name>
        <dbReference type="ChEBI" id="CHEBI:37565"/>
    </ligand>
</feature>
<dbReference type="Gene3D" id="3.40.50.300">
    <property type="entry name" value="P-loop containing nucleotide triphosphate hydrolases"/>
    <property type="match status" value="1"/>
</dbReference>
<dbReference type="GO" id="GO:0005737">
    <property type="term" value="C:cytoplasm"/>
    <property type="evidence" value="ECO:0007669"/>
    <property type="project" value="UniProtKB-SubCell"/>
</dbReference>
<dbReference type="EMBL" id="MCGG01000067">
    <property type="protein sequence ID" value="OEJ64693.1"/>
    <property type="molecule type" value="Genomic_DNA"/>
</dbReference>
<evidence type="ECO:0000256" key="2">
    <source>
        <dbReference type="ARBA" id="ARBA00022741"/>
    </source>
</evidence>
<dbReference type="GO" id="GO:0003924">
    <property type="term" value="F:GTPase activity"/>
    <property type="evidence" value="ECO:0007669"/>
    <property type="project" value="UniProtKB-UniRule"/>
</dbReference>
<dbReference type="InterPro" id="IPR030394">
    <property type="entry name" value="G_HFLX_dom"/>
</dbReference>
<feature type="binding site" evidence="7">
    <location>
        <position position="225"/>
    </location>
    <ligand>
        <name>Mg(2+)</name>
        <dbReference type="ChEBI" id="CHEBI:18420"/>
    </ligand>
</feature>
<accession>A0A1E5Q545</accession>
<evidence type="ECO:0000313" key="10">
    <source>
        <dbReference type="Proteomes" id="UP000095347"/>
    </source>
</evidence>
<keyword evidence="4 5" id="KW-0342">GTP-binding</keyword>
<dbReference type="PRINTS" id="PR00326">
    <property type="entry name" value="GTP1OBG"/>
</dbReference>
<comment type="cofactor">
    <cofactor evidence="7">
        <name>Mg(2+)</name>
        <dbReference type="ChEBI" id="CHEBI:18420"/>
    </cofactor>
</comment>
<dbReference type="SUPFAM" id="SSF52540">
    <property type="entry name" value="P-loop containing nucleoside triphosphate hydrolases"/>
    <property type="match status" value="1"/>
</dbReference>
<sequence length="438" mass="48992">MLHDVDGFARGERCLVIHPHLKKTSRKEGGASVRGPEARLDEIVGLSEAIELDIVETQIVSVTDLKPGSYFGKGTVERLDAIIKSRDVGVVVIDAQLSPVQQRNLERAWEAKVLDRTGIILEIFGERARTKEGRLQVELAHQSYQRSRLVRSWTHLERQRGGAGFMGGPGESQIEVDRRLIDQRITKLKKQLVEVKRTRELHREARRKVPYPIVALVGYTNAGKSTLFNRLTHSDVFVKDQLFATLDPTMRGLELPSGTNIILSDTVGFISNLPHELVEAFHATLEEVLEAEIIVHVRDISHPDSEAQKADVESVLKGLGVDDERVGSAMIEVRNKCDVLSPDDYELQSNIAKRADPPVVLMSAVSGEGLETFLALIEERLSSSHETITVCLSPTEGKLMSWMYTNGEVLERTDADDGVHLTVRFEPSNARRFEQMKR</sequence>
<dbReference type="RefSeq" id="WP_069959194.1">
    <property type="nucleotide sequence ID" value="NZ_MCGG01000067.1"/>
</dbReference>
<keyword evidence="2 5" id="KW-0547">Nucleotide-binding</keyword>
<dbReference type="InterPro" id="IPR006073">
    <property type="entry name" value="GTP-bd"/>
</dbReference>
<dbReference type="CDD" id="cd01878">
    <property type="entry name" value="HflX"/>
    <property type="match status" value="1"/>
</dbReference>
<comment type="subunit">
    <text evidence="5">Monomer. Associates with the 50S ribosomal subunit.</text>
</comment>
<feature type="binding site" evidence="6">
    <location>
        <begin position="335"/>
        <end position="338"/>
    </location>
    <ligand>
        <name>GTP</name>
        <dbReference type="ChEBI" id="CHEBI:37565"/>
    </ligand>
</feature>
<dbReference type="InterPro" id="IPR045498">
    <property type="entry name" value="HflX_C"/>
</dbReference>
<dbReference type="InterPro" id="IPR025121">
    <property type="entry name" value="GTPase_HflX_N"/>
</dbReference>
<dbReference type="STRING" id="28181.BEN30_00655"/>
<organism evidence="9 10">
    <name type="scientific">Magnetovibrio blakemorei</name>
    <dbReference type="NCBI Taxonomy" id="28181"/>
    <lineage>
        <taxon>Bacteria</taxon>
        <taxon>Pseudomonadati</taxon>
        <taxon>Pseudomonadota</taxon>
        <taxon>Alphaproteobacteria</taxon>
        <taxon>Rhodospirillales</taxon>
        <taxon>Magnetovibrionaceae</taxon>
        <taxon>Magnetovibrio</taxon>
    </lineage>
</organism>
<dbReference type="PANTHER" id="PTHR10229:SF0">
    <property type="entry name" value="GTP-BINDING PROTEIN 6-RELATED"/>
    <property type="match status" value="1"/>
</dbReference>
<dbReference type="InterPro" id="IPR027417">
    <property type="entry name" value="P-loop_NTPase"/>
</dbReference>
<reference evidence="10" key="1">
    <citation type="submission" date="2016-07" db="EMBL/GenBank/DDBJ databases">
        <authorList>
            <person name="Florea S."/>
            <person name="Webb J.S."/>
            <person name="Jaromczyk J."/>
            <person name="Schardl C.L."/>
        </authorList>
    </citation>
    <scope>NUCLEOTIDE SEQUENCE [LARGE SCALE GENOMIC DNA]</scope>
    <source>
        <strain evidence="10">MV-1</strain>
    </source>
</reference>
<dbReference type="InterPro" id="IPR032305">
    <property type="entry name" value="GTP-bd_M"/>
</dbReference>
<feature type="binding site" evidence="6">
    <location>
        <begin position="243"/>
        <end position="247"/>
    </location>
    <ligand>
        <name>GTP</name>
        <dbReference type="ChEBI" id="CHEBI:37565"/>
    </ligand>
</feature>
<feature type="binding site" evidence="7">
    <location>
        <position position="245"/>
    </location>
    <ligand>
        <name>Mg(2+)</name>
        <dbReference type="ChEBI" id="CHEBI:18420"/>
    </ligand>
</feature>
<dbReference type="Gene3D" id="3.40.50.11060">
    <property type="entry name" value="GTPase HflX, N-terminal domain"/>
    <property type="match status" value="1"/>
</dbReference>
<keyword evidence="1 7" id="KW-0479">Metal-binding</keyword>
<dbReference type="Gene3D" id="6.10.250.2860">
    <property type="match status" value="1"/>
</dbReference>
<proteinExistence type="inferred from homology"/>